<reference evidence="2" key="1">
    <citation type="journal article" date="2019" name="Int. J. Syst. Evol. Microbiol.">
        <title>The Global Catalogue of Microorganisms (GCM) 10K type strain sequencing project: providing services to taxonomists for standard genome sequencing and annotation.</title>
        <authorList>
            <consortium name="The Broad Institute Genomics Platform"/>
            <consortium name="The Broad Institute Genome Sequencing Center for Infectious Disease"/>
            <person name="Wu L."/>
            <person name="Ma J."/>
        </authorList>
    </citation>
    <scope>NUCLEOTIDE SEQUENCE [LARGE SCALE GENOMIC DNA]</scope>
    <source>
        <strain evidence="2">JCM 17017</strain>
    </source>
</reference>
<name>A0ABP7JNP8_9PSEU</name>
<dbReference type="Proteomes" id="UP001501624">
    <property type="component" value="Unassembled WGS sequence"/>
</dbReference>
<dbReference type="RefSeq" id="WP_237337337.1">
    <property type="nucleotide sequence ID" value="NZ_BAABCM010000017.1"/>
</dbReference>
<keyword evidence="2" id="KW-1185">Reference proteome</keyword>
<accession>A0ABP7JNP8</accession>
<evidence type="ECO:0000313" key="2">
    <source>
        <dbReference type="Proteomes" id="UP001501624"/>
    </source>
</evidence>
<evidence type="ECO:0000313" key="1">
    <source>
        <dbReference type="EMBL" id="GAA3848648.1"/>
    </source>
</evidence>
<sequence length="148" mass="16284">MAEEGSTSSADQLADVFGGESHLNAMHADAKRMLADAKAGRWAVDEETGSHLRRAVTQMQDRMSDLTLRINRLQQAPRFGNDEYAKRASAHFLTAMDSDDQSLVRVFLAAQDMLASLGQAIEIAISKYDASDDAAVQALHTFKDQELR</sequence>
<comment type="caution">
    <text evidence="1">The sequence shown here is derived from an EMBL/GenBank/DDBJ whole genome shotgun (WGS) entry which is preliminary data.</text>
</comment>
<proteinExistence type="predicted"/>
<protein>
    <submittedName>
        <fullName evidence="1">Uncharacterized protein</fullName>
    </submittedName>
</protein>
<gene>
    <name evidence="1" type="ORF">GCM10022380_78500</name>
</gene>
<organism evidence="1 2">
    <name type="scientific">Amycolatopsis tucumanensis</name>
    <dbReference type="NCBI Taxonomy" id="401106"/>
    <lineage>
        <taxon>Bacteria</taxon>
        <taxon>Bacillati</taxon>
        <taxon>Actinomycetota</taxon>
        <taxon>Actinomycetes</taxon>
        <taxon>Pseudonocardiales</taxon>
        <taxon>Pseudonocardiaceae</taxon>
        <taxon>Amycolatopsis</taxon>
    </lineage>
</organism>
<dbReference type="EMBL" id="BAABCM010000017">
    <property type="protein sequence ID" value="GAA3848648.1"/>
    <property type="molecule type" value="Genomic_DNA"/>
</dbReference>